<dbReference type="Pfam" id="PF00561">
    <property type="entry name" value="Abhydrolase_1"/>
    <property type="match status" value="1"/>
</dbReference>
<dbReference type="Proteomes" id="UP001151002">
    <property type="component" value="Unassembled WGS sequence"/>
</dbReference>
<reference evidence="2" key="1">
    <citation type="submission" date="2022-11" db="EMBL/GenBank/DDBJ databases">
        <authorList>
            <person name="Somphong A."/>
            <person name="Phongsopitanun W."/>
        </authorList>
    </citation>
    <scope>NUCLEOTIDE SEQUENCE</scope>
    <source>
        <strain evidence="2">Pm04-4</strain>
    </source>
</reference>
<keyword evidence="2" id="KW-0378">Hydrolase</keyword>
<dbReference type="Gene3D" id="3.40.50.1820">
    <property type="entry name" value="alpha/beta hydrolase"/>
    <property type="match status" value="1"/>
</dbReference>
<dbReference type="GO" id="GO:0018786">
    <property type="term" value="F:haloalkane dehalogenase activity"/>
    <property type="evidence" value="ECO:0007669"/>
    <property type="project" value="UniProtKB-EC"/>
</dbReference>
<dbReference type="InterPro" id="IPR029058">
    <property type="entry name" value="AB_hydrolase_fold"/>
</dbReference>
<protein>
    <submittedName>
        <fullName evidence="2">Haloalkane dehalogenase</fullName>
        <ecNumber evidence="2">3.8.1.5</ecNumber>
    </submittedName>
</protein>
<dbReference type="NCBIfam" id="NF002938">
    <property type="entry name" value="PRK03592.1"/>
    <property type="match status" value="1"/>
</dbReference>
<dbReference type="PANTHER" id="PTHR43798">
    <property type="entry name" value="MONOACYLGLYCEROL LIPASE"/>
    <property type="match status" value="1"/>
</dbReference>
<dbReference type="InterPro" id="IPR050266">
    <property type="entry name" value="AB_hydrolase_sf"/>
</dbReference>
<dbReference type="PRINTS" id="PR00111">
    <property type="entry name" value="ABHYDROLASE"/>
</dbReference>
<dbReference type="EMBL" id="JAPNTZ010000034">
    <property type="protein sequence ID" value="MCY1145764.1"/>
    <property type="molecule type" value="Genomic_DNA"/>
</dbReference>
<accession>A0ABT4BGW1</accession>
<dbReference type="InterPro" id="IPR000073">
    <property type="entry name" value="AB_hydrolase_1"/>
</dbReference>
<proteinExistence type="predicted"/>
<sequence length="274" mass="31130">MTVERLHVTDTGGAGPTMVFLHGNPTSSYLWRRVIPLLSGRFRCVTVDLIGMGRSPRPPIGYDWNDHRRHLTAELDRLRGPFRLVGHDWGVGLGIEYARTHPDRVGGMAMMEGHLRPLASWDEFDEGGRDLFRRLRDPVEGRRLIEDENFFLTTVLPGGMRHRLNSEELSAYEEPFPTPESRHPVWKWVTQIPIGGEPPEAHRVLTANWEWLTATERPLLLLTAEPGAVLDSVRVEEVAHAAPGLRIRNVGEGLHFLPEDQPEAIARELSEWMQ</sequence>
<dbReference type="PANTHER" id="PTHR43798:SF24">
    <property type="entry name" value="CIS-3-ALKYL-4-ALKYLOXETAN-2-ONE DECARBOXYLASE"/>
    <property type="match status" value="1"/>
</dbReference>
<comment type="caution">
    <text evidence="2">The sequence shown here is derived from an EMBL/GenBank/DDBJ whole genome shotgun (WGS) entry which is preliminary data.</text>
</comment>
<evidence type="ECO:0000313" key="2">
    <source>
        <dbReference type="EMBL" id="MCY1145764.1"/>
    </source>
</evidence>
<gene>
    <name evidence="2" type="ORF">OWR29_47870</name>
</gene>
<evidence type="ECO:0000259" key="1">
    <source>
        <dbReference type="Pfam" id="PF00561"/>
    </source>
</evidence>
<feature type="domain" description="AB hydrolase-1" evidence="1">
    <location>
        <begin position="16"/>
        <end position="132"/>
    </location>
</feature>
<dbReference type="PRINTS" id="PR00412">
    <property type="entry name" value="EPOXHYDRLASE"/>
</dbReference>
<name>A0ABT4BGW1_9ACTN</name>
<organism evidence="2 3">
    <name type="scientific">Paractinoplanes pyxinae</name>
    <dbReference type="NCBI Taxonomy" id="2997416"/>
    <lineage>
        <taxon>Bacteria</taxon>
        <taxon>Bacillati</taxon>
        <taxon>Actinomycetota</taxon>
        <taxon>Actinomycetes</taxon>
        <taxon>Micromonosporales</taxon>
        <taxon>Micromonosporaceae</taxon>
        <taxon>Paractinoplanes</taxon>
    </lineage>
</organism>
<dbReference type="EC" id="3.8.1.5" evidence="2"/>
<keyword evidence="3" id="KW-1185">Reference proteome</keyword>
<dbReference type="InterPro" id="IPR000639">
    <property type="entry name" value="Epox_hydrolase-like"/>
</dbReference>
<dbReference type="SUPFAM" id="SSF53474">
    <property type="entry name" value="alpha/beta-Hydrolases"/>
    <property type="match status" value="1"/>
</dbReference>
<dbReference type="RefSeq" id="WP_267570380.1">
    <property type="nucleotide sequence ID" value="NZ_JAPNTZ010000034.1"/>
</dbReference>
<evidence type="ECO:0000313" key="3">
    <source>
        <dbReference type="Proteomes" id="UP001151002"/>
    </source>
</evidence>